<comment type="caution">
    <text evidence="2">The sequence shown here is derived from an EMBL/GenBank/DDBJ whole genome shotgun (WGS) entry which is preliminary data.</text>
</comment>
<evidence type="ECO:0000313" key="2">
    <source>
        <dbReference type="EMBL" id="TBN15639.1"/>
    </source>
</evidence>
<keyword evidence="3" id="KW-1185">Reference proteome</keyword>
<reference evidence="2 3" key="1">
    <citation type="journal article" date="2015" name="Int. J. Syst. Evol. Microbiol.">
        <title>Hyunsoonleella pacifica sp. nov., isolated from seawater of South Pacific Gyre.</title>
        <authorList>
            <person name="Gao X."/>
            <person name="Zhang Z."/>
            <person name="Dai X."/>
            <person name="Zhang X.H."/>
        </authorList>
    </citation>
    <scope>NUCLEOTIDE SEQUENCE [LARGE SCALE GENOMIC DNA]</scope>
    <source>
        <strain evidence="2 3">SW033</strain>
    </source>
</reference>
<protein>
    <submittedName>
        <fullName evidence="2">Uncharacterized protein</fullName>
    </submittedName>
</protein>
<feature type="signal peptide" evidence="1">
    <location>
        <begin position="1"/>
        <end position="23"/>
    </location>
</feature>
<evidence type="ECO:0000256" key="1">
    <source>
        <dbReference type="SAM" id="SignalP"/>
    </source>
</evidence>
<feature type="chain" id="PRO_5020193043" evidence="1">
    <location>
        <begin position="24"/>
        <end position="291"/>
    </location>
</feature>
<evidence type="ECO:0000313" key="3">
    <source>
        <dbReference type="Proteomes" id="UP000292372"/>
    </source>
</evidence>
<dbReference type="EMBL" id="SIRS01000004">
    <property type="protein sequence ID" value="TBN15639.1"/>
    <property type="molecule type" value="Genomic_DNA"/>
</dbReference>
<sequence length="291" mass="32415">MKILNALSTLFLFLFIVSCSSDSDSNEIDNKDSFLYKFENQDVNISNWTALRSENTMEVLGTTDNGDSFGVQFNVYGNLGSATALANESGSGGFPNSYWAFEYFKSNYFNFELIGIDEANKRVAAKFSGNLYEDEYDIDSETRYAEGSFNVEYREIMPQISGLEVSAVVDGNNWYATSSSSSGGFAGSPRSYNHYSDNAYSISYVIIYGDVDSIGSFQFDENSTYNKISFSRYDPSTGEFIEYKTSGIFKIDEHLTGFGINQIKGSFSLTAVNGNETIEITDGYINDVYPF</sequence>
<dbReference type="PROSITE" id="PS51257">
    <property type="entry name" value="PROKAR_LIPOPROTEIN"/>
    <property type="match status" value="1"/>
</dbReference>
<organism evidence="2 3">
    <name type="scientific">Hyunsoonleella pacifica</name>
    <dbReference type="NCBI Taxonomy" id="1080224"/>
    <lineage>
        <taxon>Bacteria</taxon>
        <taxon>Pseudomonadati</taxon>
        <taxon>Bacteroidota</taxon>
        <taxon>Flavobacteriia</taxon>
        <taxon>Flavobacteriales</taxon>
        <taxon>Flavobacteriaceae</taxon>
    </lineage>
</organism>
<name>A0A4Q9FQU7_9FLAO</name>
<accession>A0A4Q9FQU7</accession>
<keyword evidence="1" id="KW-0732">Signal</keyword>
<dbReference type="RefSeq" id="WP_130937192.1">
    <property type="nucleotide sequence ID" value="NZ_BMEE01000003.1"/>
</dbReference>
<dbReference type="Proteomes" id="UP000292372">
    <property type="component" value="Unassembled WGS sequence"/>
</dbReference>
<proteinExistence type="predicted"/>
<dbReference type="OrthoDB" id="1329515at2"/>
<dbReference type="AlphaFoldDB" id="A0A4Q9FQU7"/>
<gene>
    <name evidence="2" type="ORF">EYD46_10955</name>
</gene>